<evidence type="ECO:0000256" key="4">
    <source>
        <dbReference type="ARBA" id="ARBA00022989"/>
    </source>
</evidence>
<dbReference type="PANTHER" id="PTHR43124">
    <property type="entry name" value="PURINE EFFLUX PUMP PBUE"/>
    <property type="match status" value="1"/>
</dbReference>
<evidence type="ECO:0000313" key="9">
    <source>
        <dbReference type="EMBL" id="ADD67842.1"/>
    </source>
</evidence>
<accession>D4H6X6</accession>
<dbReference type="Proteomes" id="UP000002012">
    <property type="component" value="Chromosome"/>
</dbReference>
<evidence type="ECO:0000259" key="8">
    <source>
        <dbReference type="PROSITE" id="PS50850"/>
    </source>
</evidence>
<keyword evidence="2" id="KW-1003">Cell membrane</keyword>
<dbReference type="Gene3D" id="1.20.1250.20">
    <property type="entry name" value="MFS general substrate transporter like domains"/>
    <property type="match status" value="1"/>
</dbReference>
<dbReference type="InterPro" id="IPR011701">
    <property type="entry name" value="MFS"/>
</dbReference>
<feature type="transmembrane region" description="Helical" evidence="6">
    <location>
        <begin position="196"/>
        <end position="215"/>
    </location>
</feature>
<evidence type="ECO:0000256" key="6">
    <source>
        <dbReference type="SAM" id="Phobius"/>
    </source>
</evidence>
<evidence type="ECO:0000256" key="3">
    <source>
        <dbReference type="ARBA" id="ARBA00022692"/>
    </source>
</evidence>
<dbReference type="GO" id="GO:0005886">
    <property type="term" value="C:plasma membrane"/>
    <property type="evidence" value="ECO:0007669"/>
    <property type="project" value="UniProtKB-SubCell"/>
</dbReference>
<gene>
    <name evidence="9" type="ordered locus">Dacet_1066</name>
</gene>
<feature type="domain" description="Major facilitator superfamily (MFS) profile" evidence="8">
    <location>
        <begin position="2"/>
        <end position="377"/>
    </location>
</feature>
<dbReference type="OrthoDB" id="5506409at2"/>
<dbReference type="STRING" id="522772.Dacet_1066"/>
<feature type="transmembrane region" description="Helical" evidence="6">
    <location>
        <begin position="318"/>
        <end position="335"/>
    </location>
</feature>
<dbReference type="InterPro" id="IPR050189">
    <property type="entry name" value="MFS_Efflux_Transporters"/>
</dbReference>
<feature type="transmembrane region" description="Helical" evidence="6">
    <location>
        <begin position="262"/>
        <end position="279"/>
    </location>
</feature>
<dbReference type="AlphaFoldDB" id="D4H6X6"/>
<comment type="subcellular location">
    <subcellularLocation>
        <location evidence="1">Cell membrane</location>
        <topology evidence="1">Multi-pass membrane protein</topology>
    </subcellularLocation>
</comment>
<evidence type="ECO:0000256" key="7">
    <source>
        <dbReference type="SAM" id="SignalP"/>
    </source>
</evidence>
<dbReference type="FunCoup" id="D4H6X6">
    <property type="interactions" value="170"/>
</dbReference>
<dbReference type="PROSITE" id="PS50850">
    <property type="entry name" value="MFS"/>
    <property type="match status" value="1"/>
</dbReference>
<feature type="transmembrane region" description="Helical" evidence="6">
    <location>
        <begin position="285"/>
        <end position="306"/>
    </location>
</feature>
<organism evidence="9 10">
    <name type="scientific">Denitrovibrio acetiphilus (strain DSM 12809 / NBRC 114555 / N2460)</name>
    <dbReference type="NCBI Taxonomy" id="522772"/>
    <lineage>
        <taxon>Bacteria</taxon>
        <taxon>Pseudomonadati</taxon>
        <taxon>Deferribacterota</taxon>
        <taxon>Deferribacteres</taxon>
        <taxon>Deferribacterales</taxon>
        <taxon>Geovibrionaceae</taxon>
        <taxon>Denitrovibrio</taxon>
    </lineage>
</organism>
<dbReference type="KEGG" id="dap:Dacet_1066"/>
<dbReference type="CDD" id="cd17473">
    <property type="entry name" value="MFS_arabinose_efflux_permease_like"/>
    <property type="match status" value="1"/>
</dbReference>
<feature type="transmembrane region" description="Helical" evidence="6">
    <location>
        <begin position="41"/>
        <end position="61"/>
    </location>
</feature>
<evidence type="ECO:0000256" key="1">
    <source>
        <dbReference type="ARBA" id="ARBA00004651"/>
    </source>
</evidence>
<sequence precursor="true">MTKIAILSLSLLTIMSGAAVAPAIADIVAAFPDSPAILGKLVLSTPALAIIPVSLITGFLSNKISRKTLIYTGLILYTFGGAGGGFADSITVLLAMRFILGAGVGILMPISMGIIADIYSGDEKIQTMGFAGAANNLGGVTATILSGFLAAYHWRASFGVYLLGIIVLILVALYIPDNKPKSKDSGSDKIKIKNSAGYLMWGIAIFLLMVVFYTIPINISLYISQKGLGGSEISGIAISVMNGTAFITGLVFGKINKLLKRWLPIVLLTVFSISFYLLASYPMLPVVTIALMAGGFSMGAFVPFIMNGVTSLKNETNSAAGTSVVSSFLYAGQFASPLITDRAALLTTGNGISNIFLLVSISMAGLAVILIIHFASGLFFNIRRTA</sequence>
<dbReference type="InParanoid" id="D4H6X6"/>
<dbReference type="SUPFAM" id="SSF103473">
    <property type="entry name" value="MFS general substrate transporter"/>
    <property type="match status" value="1"/>
</dbReference>
<keyword evidence="5 6" id="KW-0472">Membrane</keyword>
<reference evidence="9 10" key="1">
    <citation type="journal article" date="2010" name="Stand. Genomic Sci.">
        <title>Complete genome sequence of Denitrovibrio acetiphilus type strain (N2460).</title>
        <authorList>
            <person name="Kiss H."/>
            <person name="Lang E."/>
            <person name="Lapidus A."/>
            <person name="Copeland A."/>
            <person name="Nolan M."/>
            <person name="Glavina Del Rio T."/>
            <person name="Chen F."/>
            <person name="Lucas S."/>
            <person name="Tice H."/>
            <person name="Cheng J.F."/>
            <person name="Han C."/>
            <person name="Goodwin L."/>
            <person name="Pitluck S."/>
            <person name="Liolios K."/>
            <person name="Pati A."/>
            <person name="Ivanova N."/>
            <person name="Mavromatis K."/>
            <person name="Chen A."/>
            <person name="Palaniappan K."/>
            <person name="Land M."/>
            <person name="Hauser L."/>
            <person name="Chang Y.J."/>
            <person name="Jeffries C.D."/>
            <person name="Detter J.C."/>
            <person name="Brettin T."/>
            <person name="Spring S."/>
            <person name="Rohde M."/>
            <person name="Goker M."/>
            <person name="Woyke T."/>
            <person name="Bristow J."/>
            <person name="Eisen J.A."/>
            <person name="Markowitz V."/>
            <person name="Hugenholtz P."/>
            <person name="Kyrpides N.C."/>
            <person name="Klenk H.P."/>
        </authorList>
    </citation>
    <scope>NUCLEOTIDE SEQUENCE [LARGE SCALE GENOMIC DNA]</scope>
    <source>
        <strain evidence="10">DSM 12809 / NBRC 114555 / N2460</strain>
    </source>
</reference>
<dbReference type="GO" id="GO:0022857">
    <property type="term" value="F:transmembrane transporter activity"/>
    <property type="evidence" value="ECO:0007669"/>
    <property type="project" value="InterPro"/>
</dbReference>
<keyword evidence="7" id="KW-0732">Signal</keyword>
<dbReference type="PANTHER" id="PTHR43124:SF3">
    <property type="entry name" value="CHLORAMPHENICOL EFFLUX PUMP RV0191"/>
    <property type="match status" value="1"/>
</dbReference>
<keyword evidence="3 6" id="KW-0812">Transmembrane</keyword>
<feature type="chain" id="PRO_5003057678" evidence="7">
    <location>
        <begin position="22"/>
        <end position="386"/>
    </location>
</feature>
<keyword evidence="4 6" id="KW-1133">Transmembrane helix</keyword>
<dbReference type="RefSeq" id="WP_013010373.1">
    <property type="nucleotide sequence ID" value="NC_013943.1"/>
</dbReference>
<feature type="transmembrane region" description="Helical" evidence="6">
    <location>
        <begin position="355"/>
        <end position="380"/>
    </location>
</feature>
<feature type="signal peptide" evidence="7">
    <location>
        <begin position="1"/>
        <end position="21"/>
    </location>
</feature>
<dbReference type="EMBL" id="CP001968">
    <property type="protein sequence ID" value="ADD67842.1"/>
    <property type="molecule type" value="Genomic_DNA"/>
</dbReference>
<feature type="transmembrane region" description="Helical" evidence="6">
    <location>
        <begin position="93"/>
        <end position="116"/>
    </location>
</feature>
<name>D4H6X6_DENA2</name>
<dbReference type="InterPro" id="IPR036259">
    <property type="entry name" value="MFS_trans_sf"/>
</dbReference>
<dbReference type="eggNOG" id="COG2814">
    <property type="taxonomic scope" value="Bacteria"/>
</dbReference>
<dbReference type="InterPro" id="IPR020846">
    <property type="entry name" value="MFS_dom"/>
</dbReference>
<feature type="transmembrane region" description="Helical" evidence="6">
    <location>
        <begin position="235"/>
        <end position="255"/>
    </location>
</feature>
<proteinExistence type="predicted"/>
<evidence type="ECO:0000256" key="5">
    <source>
        <dbReference type="ARBA" id="ARBA00023136"/>
    </source>
</evidence>
<keyword evidence="10" id="KW-1185">Reference proteome</keyword>
<feature type="transmembrane region" description="Helical" evidence="6">
    <location>
        <begin position="68"/>
        <end position="87"/>
    </location>
</feature>
<feature type="transmembrane region" description="Helical" evidence="6">
    <location>
        <begin position="158"/>
        <end position="175"/>
    </location>
</feature>
<dbReference type="HOGENOM" id="CLU_001265_10_6_0"/>
<dbReference type="Pfam" id="PF07690">
    <property type="entry name" value="MFS_1"/>
    <property type="match status" value="1"/>
</dbReference>
<protein>
    <submittedName>
        <fullName evidence="9">Major facilitator superfamily MFS_1</fullName>
    </submittedName>
</protein>
<evidence type="ECO:0000313" key="10">
    <source>
        <dbReference type="Proteomes" id="UP000002012"/>
    </source>
</evidence>
<feature type="transmembrane region" description="Helical" evidence="6">
    <location>
        <begin position="128"/>
        <end position="152"/>
    </location>
</feature>
<evidence type="ECO:0000256" key="2">
    <source>
        <dbReference type="ARBA" id="ARBA00022475"/>
    </source>
</evidence>
<dbReference type="PaxDb" id="522772-Dacet_1066"/>